<dbReference type="InterPro" id="IPR050269">
    <property type="entry name" value="ComplexI_Subunit6"/>
</dbReference>
<evidence type="ECO:0000256" key="10">
    <source>
        <dbReference type="ARBA" id="ARBA00022989"/>
    </source>
</evidence>
<protein>
    <recommendedName>
        <fullName evidence="4">NADH-ubiquinone oxidoreductase chain 6</fullName>
        <ecNumber evidence="3">7.1.1.2</ecNumber>
    </recommendedName>
    <alternativeName>
        <fullName evidence="14">NADH dehydrogenase subunit 6</fullName>
    </alternativeName>
</protein>
<dbReference type="PANTHER" id="PTHR11435">
    <property type="entry name" value="NADH UBIQUINONE OXIDOREDUCTASE SUBUNIT ND6"/>
    <property type="match status" value="1"/>
</dbReference>
<evidence type="ECO:0000256" key="15">
    <source>
        <dbReference type="ARBA" id="ARBA00049551"/>
    </source>
</evidence>
<keyword evidence="6" id="KW-0679">Respiratory chain</keyword>
<name>A0A1W6Q5Z9_PHOPY</name>
<evidence type="ECO:0000256" key="1">
    <source>
        <dbReference type="ARBA" id="ARBA00004225"/>
    </source>
</evidence>
<evidence type="ECO:0000256" key="14">
    <source>
        <dbReference type="ARBA" id="ARBA00031019"/>
    </source>
</evidence>
<comment type="subcellular location">
    <subcellularLocation>
        <location evidence="1">Mitochondrion membrane</location>
        <topology evidence="1">Multi-pass membrane protein</topology>
    </subcellularLocation>
</comment>
<evidence type="ECO:0000256" key="7">
    <source>
        <dbReference type="ARBA" id="ARBA00022692"/>
    </source>
</evidence>
<comment type="catalytic activity">
    <reaction evidence="15">
        <text>a ubiquinone + NADH + 5 H(+)(in) = a ubiquinol + NAD(+) + 4 H(+)(out)</text>
        <dbReference type="Rhea" id="RHEA:29091"/>
        <dbReference type="Rhea" id="RHEA-COMP:9565"/>
        <dbReference type="Rhea" id="RHEA-COMP:9566"/>
        <dbReference type="ChEBI" id="CHEBI:15378"/>
        <dbReference type="ChEBI" id="CHEBI:16389"/>
        <dbReference type="ChEBI" id="CHEBI:17976"/>
        <dbReference type="ChEBI" id="CHEBI:57540"/>
        <dbReference type="ChEBI" id="CHEBI:57945"/>
        <dbReference type="EC" id="7.1.1.2"/>
    </reaction>
</comment>
<evidence type="ECO:0000256" key="8">
    <source>
        <dbReference type="ARBA" id="ARBA00022967"/>
    </source>
</evidence>
<dbReference type="EC" id="7.1.1.2" evidence="3"/>
<accession>A0A1W6Q5Z9</accession>
<evidence type="ECO:0000256" key="3">
    <source>
        <dbReference type="ARBA" id="ARBA00012944"/>
    </source>
</evidence>
<evidence type="ECO:0000256" key="16">
    <source>
        <dbReference type="SAM" id="Phobius"/>
    </source>
</evidence>
<organism evidence="17">
    <name type="scientific">Photinus pyralis</name>
    <name type="common">Common eastern firefly</name>
    <name type="synonym">Lampyris pyralis</name>
    <dbReference type="NCBI Taxonomy" id="7054"/>
    <lineage>
        <taxon>Eukaryota</taxon>
        <taxon>Metazoa</taxon>
        <taxon>Ecdysozoa</taxon>
        <taxon>Arthropoda</taxon>
        <taxon>Hexapoda</taxon>
        <taxon>Insecta</taxon>
        <taxon>Pterygota</taxon>
        <taxon>Neoptera</taxon>
        <taxon>Endopterygota</taxon>
        <taxon>Coleoptera</taxon>
        <taxon>Polyphaga</taxon>
        <taxon>Elateriformia</taxon>
        <taxon>Elateroidea</taxon>
        <taxon>Lampyridae</taxon>
        <taxon>Lampyrinae</taxon>
        <taxon>Photinus</taxon>
    </lineage>
</organism>
<keyword evidence="12 17" id="KW-0496">Mitochondrion</keyword>
<comment type="similarity">
    <text evidence="2">Belongs to the complex I subunit 6 family.</text>
</comment>
<evidence type="ECO:0000256" key="12">
    <source>
        <dbReference type="ARBA" id="ARBA00023128"/>
    </source>
</evidence>
<proteinExistence type="inferred from homology"/>
<evidence type="ECO:0000256" key="6">
    <source>
        <dbReference type="ARBA" id="ARBA00022660"/>
    </source>
</evidence>
<keyword evidence="9" id="KW-0249">Electron transport</keyword>
<dbReference type="GO" id="GO:0031966">
    <property type="term" value="C:mitochondrial membrane"/>
    <property type="evidence" value="ECO:0007669"/>
    <property type="project" value="UniProtKB-SubCell"/>
</dbReference>
<dbReference type="EMBL" id="KY778696">
    <property type="protein sequence ID" value="ARO35464.1"/>
    <property type="molecule type" value="Genomic_DNA"/>
</dbReference>
<evidence type="ECO:0000256" key="2">
    <source>
        <dbReference type="ARBA" id="ARBA00005698"/>
    </source>
</evidence>
<keyword evidence="7 16" id="KW-0812">Transmembrane</keyword>
<feature type="transmembrane region" description="Helical" evidence="16">
    <location>
        <begin position="84"/>
        <end position="101"/>
    </location>
</feature>
<feature type="transmembrane region" description="Helical" evidence="16">
    <location>
        <begin position="136"/>
        <end position="157"/>
    </location>
</feature>
<evidence type="ECO:0000256" key="4">
    <source>
        <dbReference type="ARBA" id="ARBA00021095"/>
    </source>
</evidence>
<evidence type="ECO:0000256" key="5">
    <source>
        <dbReference type="ARBA" id="ARBA00022448"/>
    </source>
</evidence>
<keyword evidence="5" id="KW-0813">Transport</keyword>
<feature type="transmembrane region" description="Helical" evidence="16">
    <location>
        <begin position="53"/>
        <end position="72"/>
    </location>
</feature>
<evidence type="ECO:0000256" key="13">
    <source>
        <dbReference type="ARBA" id="ARBA00023136"/>
    </source>
</evidence>
<geneLocation type="mitochondrion" evidence="17"/>
<sequence>MLCMEMMFLLLTMSSTTFIFMKHPMSMGLILLIQTTLISLTSSMISLNSWFSYILFLTMVGGMLILFTYMNSVASNEMFKYSNSLMLILICLLFSMLDIIMNNDFMLNSIKNLNIDYSMMNLKAEFSLSLTKYLSYPLLSTWLMMIIYLLITLIAVVKISMIKYGPLQQNF</sequence>
<keyword evidence="13 16" id="KW-0472">Membrane</keyword>
<gene>
    <name evidence="17" type="primary">nad6</name>
</gene>
<dbReference type="AlphaFoldDB" id="A0A1W6Q5Z9"/>
<evidence type="ECO:0000256" key="9">
    <source>
        <dbReference type="ARBA" id="ARBA00022982"/>
    </source>
</evidence>
<dbReference type="GO" id="GO:0008137">
    <property type="term" value="F:NADH dehydrogenase (ubiquinone) activity"/>
    <property type="evidence" value="ECO:0007669"/>
    <property type="project" value="UniProtKB-EC"/>
</dbReference>
<reference evidence="17" key="1">
    <citation type="submission" date="2017-03" db="EMBL/GenBank/DDBJ databases">
        <title>The genome of the North American firefly Photinus pyralis.</title>
        <authorList>
            <person name="Fallon T.R."/>
            <person name="Sander Lower S.E."/>
            <person name="Weng J.-K."/>
        </authorList>
    </citation>
    <scope>NUCLEOTIDE SEQUENCE</scope>
    <source>
        <strain evidence="17">CCGTCC 8369</strain>
        <tissue evidence="17">Thorax</tissue>
    </source>
</reference>
<evidence type="ECO:0000313" key="17">
    <source>
        <dbReference type="EMBL" id="ARO35464.1"/>
    </source>
</evidence>
<keyword evidence="10 16" id="KW-1133">Transmembrane helix</keyword>
<evidence type="ECO:0000256" key="11">
    <source>
        <dbReference type="ARBA" id="ARBA00023027"/>
    </source>
</evidence>
<keyword evidence="8" id="KW-1278">Translocase</keyword>
<dbReference type="PANTHER" id="PTHR11435:SF1">
    <property type="entry name" value="NADH-UBIQUINONE OXIDOREDUCTASE CHAIN 6"/>
    <property type="match status" value="1"/>
</dbReference>
<keyword evidence="11" id="KW-0520">NAD</keyword>